<dbReference type="Proteomes" id="UP000824782">
    <property type="component" value="Unassembled WGS sequence"/>
</dbReference>
<evidence type="ECO:0000313" key="4">
    <source>
        <dbReference type="Proteomes" id="UP000824782"/>
    </source>
</evidence>
<feature type="domain" description="Nsp2 transmembrane" evidence="2">
    <location>
        <begin position="27"/>
        <end position="69"/>
    </location>
</feature>
<feature type="compositionally biased region" description="Basic and acidic residues" evidence="1">
    <location>
        <begin position="8"/>
        <end position="27"/>
    </location>
</feature>
<sequence>MKKLQEKRRREELEAERERARLQEEAATRAASRPVPLPRRRPPIKPTGPFSGIRQEPPVPRPRSRVFQCVVAALPI</sequence>
<keyword evidence="4" id="KW-1185">Reference proteome</keyword>
<accession>A0AAV6ZFA6</accession>
<name>A0AAV6ZFA6_ENGPU</name>
<dbReference type="EMBL" id="WNYA01001312">
    <property type="protein sequence ID" value="KAG8545985.1"/>
    <property type="molecule type" value="Genomic_DNA"/>
</dbReference>
<feature type="region of interest" description="Disordered" evidence="1">
    <location>
        <begin position="1"/>
        <end position="62"/>
    </location>
</feature>
<proteinExistence type="predicted"/>
<evidence type="ECO:0000313" key="3">
    <source>
        <dbReference type="EMBL" id="KAG8545985.1"/>
    </source>
</evidence>
<gene>
    <name evidence="3" type="ORF">GDO81_019978</name>
</gene>
<organism evidence="3 4">
    <name type="scientific">Engystomops pustulosus</name>
    <name type="common">Tungara frog</name>
    <name type="synonym">Physalaemus pustulosus</name>
    <dbReference type="NCBI Taxonomy" id="76066"/>
    <lineage>
        <taxon>Eukaryota</taxon>
        <taxon>Metazoa</taxon>
        <taxon>Chordata</taxon>
        <taxon>Craniata</taxon>
        <taxon>Vertebrata</taxon>
        <taxon>Euteleostomi</taxon>
        <taxon>Amphibia</taxon>
        <taxon>Batrachia</taxon>
        <taxon>Anura</taxon>
        <taxon>Neobatrachia</taxon>
        <taxon>Hyloidea</taxon>
        <taxon>Leptodactylidae</taxon>
        <taxon>Leiuperinae</taxon>
        <taxon>Engystomops</taxon>
    </lineage>
</organism>
<comment type="caution">
    <text evidence="3">The sequence shown here is derived from an EMBL/GenBank/DDBJ whole genome shotgun (WGS) entry which is preliminary data.</text>
</comment>
<dbReference type="InterPro" id="IPR032786">
    <property type="entry name" value="NSP2_TM_arteriviridae"/>
</dbReference>
<evidence type="ECO:0000259" key="2">
    <source>
        <dbReference type="Pfam" id="PF14755"/>
    </source>
</evidence>
<evidence type="ECO:0000256" key="1">
    <source>
        <dbReference type="SAM" id="MobiDB-lite"/>
    </source>
</evidence>
<reference evidence="3" key="1">
    <citation type="thesis" date="2020" institute="ProQuest LLC" country="789 East Eisenhower Parkway, Ann Arbor, MI, USA">
        <title>Comparative Genomics and Chromosome Evolution.</title>
        <authorList>
            <person name="Mudd A.B."/>
        </authorList>
    </citation>
    <scope>NUCLEOTIDE SEQUENCE</scope>
    <source>
        <strain evidence="3">237g6f4</strain>
        <tissue evidence="3">Blood</tissue>
    </source>
</reference>
<protein>
    <recommendedName>
        <fullName evidence="2">Nsp2 transmembrane domain-containing protein</fullName>
    </recommendedName>
</protein>
<dbReference type="AlphaFoldDB" id="A0AAV6ZFA6"/>
<dbReference type="Pfam" id="PF14755">
    <property type="entry name" value="Nsp2_AV"/>
    <property type="match status" value="1"/>
</dbReference>